<reference evidence="3 4" key="1">
    <citation type="submission" date="2024-06" db="EMBL/GenBank/DDBJ databases">
        <title>Genomic Encyclopedia of Type Strains, Phase IV (KMG-IV): sequencing the most valuable type-strain genomes for metagenomic binning, comparative biology and taxonomic classification.</title>
        <authorList>
            <person name="Goeker M."/>
        </authorList>
    </citation>
    <scope>NUCLEOTIDE SEQUENCE [LARGE SCALE GENOMIC DNA]</scope>
    <source>
        <strain evidence="3 4">DSM 105042</strain>
    </source>
</reference>
<keyword evidence="4" id="KW-1185">Reference proteome</keyword>
<dbReference type="RefSeq" id="WP_247243694.1">
    <property type="nucleotide sequence ID" value="NZ_JALJRA010000006.1"/>
</dbReference>
<keyword evidence="2" id="KW-0472">Membrane</keyword>
<name>A0ABV2H5H8_9HYPH</name>
<feature type="region of interest" description="Disordered" evidence="1">
    <location>
        <begin position="1"/>
        <end position="26"/>
    </location>
</feature>
<keyword evidence="2" id="KW-1133">Transmembrane helix</keyword>
<feature type="transmembrane region" description="Helical" evidence="2">
    <location>
        <begin position="33"/>
        <end position="52"/>
    </location>
</feature>
<evidence type="ECO:0000313" key="3">
    <source>
        <dbReference type="EMBL" id="MET3585769.1"/>
    </source>
</evidence>
<accession>A0ABV2H5H8</accession>
<gene>
    <name evidence="3" type="ORF">ABID21_001878</name>
</gene>
<comment type="caution">
    <text evidence="3">The sequence shown here is derived from an EMBL/GenBank/DDBJ whole genome shotgun (WGS) entry which is preliminary data.</text>
</comment>
<feature type="compositionally biased region" description="Basic and acidic residues" evidence="1">
    <location>
        <begin position="15"/>
        <end position="26"/>
    </location>
</feature>
<protein>
    <submittedName>
        <fullName evidence="3">Uncharacterized protein</fullName>
    </submittedName>
</protein>
<keyword evidence="2" id="KW-0812">Transmembrane</keyword>
<evidence type="ECO:0000313" key="4">
    <source>
        <dbReference type="Proteomes" id="UP001549031"/>
    </source>
</evidence>
<dbReference type="EMBL" id="JBEPLJ010000006">
    <property type="protein sequence ID" value="MET3585769.1"/>
    <property type="molecule type" value="Genomic_DNA"/>
</dbReference>
<dbReference type="Proteomes" id="UP001549031">
    <property type="component" value="Unassembled WGS sequence"/>
</dbReference>
<organism evidence="3 4">
    <name type="scientific">Pseudorhizobium tarimense</name>
    <dbReference type="NCBI Taxonomy" id="1079109"/>
    <lineage>
        <taxon>Bacteria</taxon>
        <taxon>Pseudomonadati</taxon>
        <taxon>Pseudomonadota</taxon>
        <taxon>Alphaproteobacteria</taxon>
        <taxon>Hyphomicrobiales</taxon>
        <taxon>Rhizobiaceae</taxon>
        <taxon>Rhizobium/Agrobacterium group</taxon>
        <taxon>Pseudorhizobium</taxon>
    </lineage>
</organism>
<sequence>MPLPNATDLGTFTARSREQDRRLNESKRRRDRGFIIAVAAPTTAALLLAYVWTSQMVLPAWERTNHANQEQVASWGN</sequence>
<proteinExistence type="predicted"/>
<evidence type="ECO:0000256" key="2">
    <source>
        <dbReference type="SAM" id="Phobius"/>
    </source>
</evidence>
<evidence type="ECO:0000256" key="1">
    <source>
        <dbReference type="SAM" id="MobiDB-lite"/>
    </source>
</evidence>